<dbReference type="Gene3D" id="2.60.40.640">
    <property type="match status" value="2"/>
</dbReference>
<dbReference type="PANTHER" id="PTHR11188">
    <property type="entry name" value="ARRESTIN DOMAIN CONTAINING PROTEIN"/>
    <property type="match status" value="1"/>
</dbReference>
<comment type="caution">
    <text evidence="2">The sequence shown here is derived from an EMBL/GenBank/DDBJ whole genome shotgun (WGS) entry which is preliminary data.</text>
</comment>
<dbReference type="InterPro" id="IPR011022">
    <property type="entry name" value="Arrestin_C-like"/>
</dbReference>
<dbReference type="Proteomes" id="UP001479436">
    <property type="component" value="Unassembled WGS sequence"/>
</dbReference>
<protein>
    <recommendedName>
        <fullName evidence="1">Arrestin C-terminal-like domain-containing protein</fullName>
    </recommendedName>
</protein>
<feature type="domain" description="Arrestin C-terminal-like" evidence="1">
    <location>
        <begin position="167"/>
        <end position="307"/>
    </location>
</feature>
<evidence type="ECO:0000313" key="3">
    <source>
        <dbReference type="Proteomes" id="UP001479436"/>
    </source>
</evidence>
<dbReference type="Pfam" id="PF02752">
    <property type="entry name" value="Arrestin_C"/>
    <property type="match status" value="1"/>
</dbReference>
<evidence type="ECO:0000259" key="1">
    <source>
        <dbReference type="SMART" id="SM01017"/>
    </source>
</evidence>
<dbReference type="EMBL" id="JASJQH010000103">
    <property type="protein sequence ID" value="KAK9767079.1"/>
    <property type="molecule type" value="Genomic_DNA"/>
</dbReference>
<dbReference type="InterPro" id="IPR050357">
    <property type="entry name" value="Arrestin_domain-protein"/>
</dbReference>
<dbReference type="SUPFAM" id="SSF81296">
    <property type="entry name" value="E set domains"/>
    <property type="match status" value="1"/>
</dbReference>
<reference evidence="2 3" key="1">
    <citation type="submission" date="2023-04" db="EMBL/GenBank/DDBJ databases">
        <title>Genome of Basidiobolus ranarum AG-B5.</title>
        <authorList>
            <person name="Stajich J.E."/>
            <person name="Carter-House D."/>
            <person name="Gryganskyi A."/>
        </authorList>
    </citation>
    <scope>NUCLEOTIDE SEQUENCE [LARGE SCALE GENOMIC DNA]</scope>
    <source>
        <strain evidence="2 3">AG-B5</strain>
    </source>
</reference>
<sequence length="355" mass="39841">MNRTPNVEIRLANDCLIFNGSANESAGAVLRGSLYLNLPEALKVKNISLRLDGKMKVCWDDVPGVKNNAKNETRSLINNLWTFVEAYKKPITLGKGEYSYPFEMALSGDLPETVYTEFGTVKYKLRAIVERPTFCTNYAVEKEIVIKRFALSSSTELIQSVSIAEVWNDKLAYEVHIPSKAFGPGEKIPIHFNTLLMSEDLSLRKVSCLLKEYITYRVAGGGRCKLQTRWINRLSNMDFPKSESNWEKSLSLEIPSSSDAIQCDCMTELIHVRHKLKVKIEFRLSPGVVKAVYVGIPVVIVSGSSQEIFLDLPPYRAIERRISMASLPPSYDTIFSSYAPTYETIVGHSLPPTPS</sequence>
<dbReference type="PANTHER" id="PTHR11188:SF17">
    <property type="entry name" value="FI21816P1"/>
    <property type="match status" value="1"/>
</dbReference>
<organism evidence="2 3">
    <name type="scientific">Basidiobolus ranarum</name>
    <dbReference type="NCBI Taxonomy" id="34480"/>
    <lineage>
        <taxon>Eukaryota</taxon>
        <taxon>Fungi</taxon>
        <taxon>Fungi incertae sedis</taxon>
        <taxon>Zoopagomycota</taxon>
        <taxon>Entomophthoromycotina</taxon>
        <taxon>Basidiobolomycetes</taxon>
        <taxon>Basidiobolales</taxon>
        <taxon>Basidiobolaceae</taxon>
        <taxon>Basidiobolus</taxon>
    </lineage>
</organism>
<proteinExistence type="predicted"/>
<name>A0ABR2X024_9FUNG</name>
<dbReference type="InterPro" id="IPR014756">
    <property type="entry name" value="Ig_E-set"/>
</dbReference>
<gene>
    <name evidence="2" type="ORF">K7432_003389</name>
</gene>
<keyword evidence="3" id="KW-1185">Reference proteome</keyword>
<dbReference type="InterPro" id="IPR014752">
    <property type="entry name" value="Arrestin-like_C"/>
</dbReference>
<accession>A0ABR2X024</accession>
<evidence type="ECO:0000313" key="2">
    <source>
        <dbReference type="EMBL" id="KAK9767079.1"/>
    </source>
</evidence>
<dbReference type="InterPro" id="IPR011021">
    <property type="entry name" value="Arrestin-like_N"/>
</dbReference>
<dbReference type="SMART" id="SM01017">
    <property type="entry name" value="Arrestin_C"/>
    <property type="match status" value="1"/>
</dbReference>
<dbReference type="Pfam" id="PF00339">
    <property type="entry name" value="Arrestin_N"/>
    <property type="match status" value="1"/>
</dbReference>